<dbReference type="PANTHER" id="PTHR43156">
    <property type="entry name" value="STAGE II SPORULATION PROTEIN E-RELATED"/>
    <property type="match status" value="1"/>
</dbReference>
<dbReference type="Pfam" id="PF07228">
    <property type="entry name" value="SpoIIE"/>
    <property type="match status" value="1"/>
</dbReference>
<dbReference type="InterPro" id="IPR045768">
    <property type="entry name" value="SpoIIE_N"/>
</dbReference>
<dbReference type="InterPro" id="IPR052016">
    <property type="entry name" value="Bact_Sigma-Reg"/>
</dbReference>
<keyword evidence="1" id="KW-0378">Hydrolase</keyword>
<dbReference type="RefSeq" id="WP_186865482.1">
    <property type="nucleotide sequence ID" value="NZ_JACOPE010000001.1"/>
</dbReference>
<dbReference type="PROSITE" id="PS51746">
    <property type="entry name" value="PPM_2"/>
    <property type="match status" value="1"/>
</dbReference>
<dbReference type="EMBL" id="JACOPE010000001">
    <property type="protein sequence ID" value="MBC5684709.1"/>
    <property type="molecule type" value="Genomic_DNA"/>
</dbReference>
<dbReference type="InterPro" id="IPR001932">
    <property type="entry name" value="PPM-type_phosphatase-like_dom"/>
</dbReference>
<comment type="caution">
    <text evidence="3">The sequence shown here is derived from an EMBL/GenBank/DDBJ whole genome shotgun (WGS) entry which is preliminary data.</text>
</comment>
<feature type="domain" description="PPM-type phosphatase" evidence="2">
    <location>
        <begin position="260"/>
        <end position="462"/>
    </location>
</feature>
<accession>A0ABR7GBA2</accession>
<evidence type="ECO:0000313" key="4">
    <source>
        <dbReference type="Proteomes" id="UP000631576"/>
    </source>
</evidence>
<dbReference type="PANTHER" id="PTHR43156:SF2">
    <property type="entry name" value="STAGE II SPORULATION PROTEIN E"/>
    <property type="match status" value="1"/>
</dbReference>
<proteinExistence type="predicted"/>
<evidence type="ECO:0000313" key="3">
    <source>
        <dbReference type="EMBL" id="MBC5684709.1"/>
    </source>
</evidence>
<evidence type="ECO:0000259" key="2">
    <source>
        <dbReference type="PROSITE" id="PS51746"/>
    </source>
</evidence>
<name>A0ABR7GBA2_9FIRM</name>
<dbReference type="SMART" id="SM00331">
    <property type="entry name" value="PP2C_SIG"/>
    <property type="match status" value="1"/>
</dbReference>
<sequence length="465" mass="52946">MEEGQMLHTSPYVAQIEKFADSLTQLANTFLKMENKKKSFTNDEIDAMFAQVKEHVCTKCEKRDWCWGENYVHTCQMGYEILSAVDNYGDEMNVETKRKLKQCCIRAPRFLREMLEAFQAARQNMMWTNRMALSREGCAIQMDTFAEMIRQTAKEMEDSIFHDEWLEKRIIEALKKKGVRVLKTDFFMNSEGKYEIHVTARAMYEQCFTVREIVKEISIAARRKLTPAKEQAQIMGREYITVVCMEGPEYYTLQGVAKVGKGSCEISGDNFMMLDLPGGKQGVALSDGMGSGERACRESTLVIELLEELLEAGFPEKMAIQMINTTLVMGREEIHYSTIDMCVFDLYSGICEFLKAGASSTFIKKKDSIEHLRSTSLPIGVVHKLDVDHAKRQLEDGDFVIMVTDGIMDALPVGEQDVLLETIIKGTAIINPKEMAQHILKQVLNWTGKPPEDDMTVLVIGIWKY</sequence>
<dbReference type="Proteomes" id="UP000631576">
    <property type="component" value="Unassembled WGS sequence"/>
</dbReference>
<evidence type="ECO:0000256" key="1">
    <source>
        <dbReference type="ARBA" id="ARBA00022801"/>
    </source>
</evidence>
<keyword evidence="4" id="KW-1185">Reference proteome</keyword>
<dbReference type="SUPFAM" id="SSF81606">
    <property type="entry name" value="PP2C-like"/>
    <property type="match status" value="1"/>
</dbReference>
<dbReference type="InterPro" id="IPR036457">
    <property type="entry name" value="PPM-type-like_dom_sf"/>
</dbReference>
<dbReference type="Gene3D" id="3.60.40.10">
    <property type="entry name" value="PPM-type phosphatase domain"/>
    <property type="match status" value="1"/>
</dbReference>
<organism evidence="3 4">
    <name type="scientific">Ruminococcus hominis</name>
    <dbReference type="NCBI Taxonomy" id="2763065"/>
    <lineage>
        <taxon>Bacteria</taxon>
        <taxon>Bacillati</taxon>
        <taxon>Bacillota</taxon>
        <taxon>Clostridia</taxon>
        <taxon>Eubacteriales</taxon>
        <taxon>Oscillospiraceae</taxon>
        <taxon>Ruminococcus</taxon>
    </lineage>
</organism>
<dbReference type="Pfam" id="PF19732">
    <property type="entry name" value="SpoIIE_N"/>
    <property type="match status" value="1"/>
</dbReference>
<gene>
    <name evidence="3" type="ORF">H8S40_14405</name>
</gene>
<reference evidence="3 4" key="1">
    <citation type="submission" date="2020-08" db="EMBL/GenBank/DDBJ databases">
        <title>Genome public.</title>
        <authorList>
            <person name="Liu C."/>
            <person name="Sun Q."/>
        </authorList>
    </citation>
    <scope>NUCLEOTIDE SEQUENCE [LARGE SCALE GENOMIC DNA]</scope>
    <source>
        <strain evidence="3 4">NSJ-13</strain>
    </source>
</reference>
<protein>
    <submittedName>
        <fullName evidence="3">SpoIIE family protein phosphatase</fullName>
    </submittedName>
</protein>